<organism evidence="1 2">
    <name type="scientific">Vitis vinifera</name>
    <name type="common">Grape</name>
    <dbReference type="NCBI Taxonomy" id="29760"/>
    <lineage>
        <taxon>Eukaryota</taxon>
        <taxon>Viridiplantae</taxon>
        <taxon>Streptophyta</taxon>
        <taxon>Embryophyta</taxon>
        <taxon>Tracheophyta</taxon>
        <taxon>Spermatophyta</taxon>
        <taxon>Magnoliopsida</taxon>
        <taxon>eudicotyledons</taxon>
        <taxon>Gunneridae</taxon>
        <taxon>Pentapetalae</taxon>
        <taxon>rosids</taxon>
        <taxon>Vitales</taxon>
        <taxon>Vitaceae</taxon>
        <taxon>Viteae</taxon>
        <taxon>Vitis</taxon>
    </lineage>
</organism>
<name>A0A438H2T6_VITVI</name>
<accession>A0A438H2T6</accession>
<gene>
    <name evidence="1" type="ORF">CK203_043150</name>
</gene>
<sequence>MNEKLKSLILIDNCSECIQVKFAQFVMFYACALDPENCGVRFARMLADFFVCSTFSTPMPLNSTSTGLSQFGSYVNGYFNMCEVPLPWKSAKLLQEWIGCFFDMPTAVVRNDILCYNLHGHFISPQGLEEENSENF</sequence>
<dbReference type="AlphaFoldDB" id="A0A438H2T6"/>
<dbReference type="Proteomes" id="UP000288805">
    <property type="component" value="Unassembled WGS sequence"/>
</dbReference>
<comment type="caution">
    <text evidence="1">The sequence shown here is derived from an EMBL/GenBank/DDBJ whole genome shotgun (WGS) entry which is preliminary data.</text>
</comment>
<dbReference type="EMBL" id="QGNW01000289">
    <property type="protein sequence ID" value="RVW78900.1"/>
    <property type="molecule type" value="Genomic_DNA"/>
</dbReference>
<evidence type="ECO:0000313" key="2">
    <source>
        <dbReference type="Proteomes" id="UP000288805"/>
    </source>
</evidence>
<reference evidence="1 2" key="1">
    <citation type="journal article" date="2018" name="PLoS Genet.">
        <title>Population sequencing reveals clonal diversity and ancestral inbreeding in the grapevine cultivar Chardonnay.</title>
        <authorList>
            <person name="Roach M.J."/>
            <person name="Johnson D.L."/>
            <person name="Bohlmann J."/>
            <person name="van Vuuren H.J."/>
            <person name="Jones S.J."/>
            <person name="Pretorius I.S."/>
            <person name="Schmidt S.A."/>
            <person name="Borneman A.R."/>
        </authorList>
    </citation>
    <scope>NUCLEOTIDE SEQUENCE [LARGE SCALE GENOMIC DNA]</scope>
    <source>
        <strain evidence="2">cv. Chardonnay</strain>
        <tissue evidence="1">Leaf</tissue>
    </source>
</reference>
<evidence type="ECO:0000313" key="1">
    <source>
        <dbReference type="EMBL" id="RVW78900.1"/>
    </source>
</evidence>
<protein>
    <submittedName>
        <fullName evidence="1">Uncharacterized protein</fullName>
    </submittedName>
</protein>
<proteinExistence type="predicted"/>